<evidence type="ECO:0000313" key="4">
    <source>
        <dbReference type="Proteomes" id="UP000265020"/>
    </source>
</evidence>
<reference evidence="3" key="2">
    <citation type="submission" date="2025-09" db="UniProtKB">
        <authorList>
            <consortium name="Ensembl"/>
        </authorList>
    </citation>
    <scope>IDENTIFICATION</scope>
</reference>
<feature type="region of interest" description="Disordered" evidence="1">
    <location>
        <begin position="1"/>
        <end position="36"/>
    </location>
</feature>
<accession>A0A3Q2CBI5</accession>
<sequence length="239" mass="27462">DVQPMSPADHLRRWTEKRDSQVRQHTQTLRELKSQFDLKKTHVSRSHMLRGNHKMAPVQLQVPVSSLPEFRPSPPSQDSNPPFWSELNPSFSSPGPSLPERFSGNPCKLKGFIFQCWLFFGFHDSSFLNNKDRMAFVVSFLSGEALEWAETKFPPKTRENCTFERFIHELERTFSQVSKFSVSGNLLKIKQGNRSVAEFSSEFQNKNSLLGILQVVWHRSSEPCLATSGLFADDLCFHE</sequence>
<feature type="region of interest" description="Disordered" evidence="1">
    <location>
        <begin position="66"/>
        <end position="97"/>
    </location>
</feature>
<feature type="compositionally biased region" description="Polar residues" evidence="1">
    <location>
        <begin position="76"/>
        <end position="95"/>
    </location>
</feature>
<dbReference type="Ensembl" id="ENSCVAT00000012033.1">
    <property type="protein sequence ID" value="ENSCVAP00000002251.1"/>
    <property type="gene ID" value="ENSCVAG00000003324.1"/>
</dbReference>
<evidence type="ECO:0000259" key="2">
    <source>
        <dbReference type="Pfam" id="PF19259"/>
    </source>
</evidence>
<organism evidence="3 4">
    <name type="scientific">Cyprinodon variegatus</name>
    <name type="common">Sheepshead minnow</name>
    <dbReference type="NCBI Taxonomy" id="28743"/>
    <lineage>
        <taxon>Eukaryota</taxon>
        <taxon>Metazoa</taxon>
        <taxon>Chordata</taxon>
        <taxon>Craniata</taxon>
        <taxon>Vertebrata</taxon>
        <taxon>Euteleostomi</taxon>
        <taxon>Actinopterygii</taxon>
        <taxon>Neopterygii</taxon>
        <taxon>Teleostei</taxon>
        <taxon>Neoteleostei</taxon>
        <taxon>Acanthomorphata</taxon>
        <taxon>Ovalentaria</taxon>
        <taxon>Atherinomorphae</taxon>
        <taxon>Cyprinodontiformes</taxon>
        <taxon>Cyprinodontidae</taxon>
        <taxon>Cyprinodon</taxon>
    </lineage>
</organism>
<protein>
    <recommendedName>
        <fullName evidence="2">Ty3 transposon capsid-like protein domain-containing protein</fullName>
    </recommendedName>
</protein>
<evidence type="ECO:0000313" key="3">
    <source>
        <dbReference type="Ensembl" id="ENSCVAP00000002251.1"/>
    </source>
</evidence>
<dbReference type="AlphaFoldDB" id="A0A3Q2CBI5"/>
<dbReference type="Proteomes" id="UP000265020">
    <property type="component" value="Unassembled WGS sequence"/>
</dbReference>
<dbReference type="STRING" id="28743.ENSCVAP00000002251"/>
<evidence type="ECO:0000256" key="1">
    <source>
        <dbReference type="SAM" id="MobiDB-lite"/>
    </source>
</evidence>
<name>A0A3Q2CBI5_CYPVA</name>
<proteinExistence type="predicted"/>
<dbReference type="GeneTree" id="ENSGT00940000173342"/>
<keyword evidence="4" id="KW-1185">Reference proteome</keyword>
<feature type="compositionally biased region" description="Basic and acidic residues" evidence="1">
    <location>
        <begin position="9"/>
        <end position="36"/>
    </location>
</feature>
<dbReference type="InterPro" id="IPR045358">
    <property type="entry name" value="Ty3_capsid"/>
</dbReference>
<dbReference type="Pfam" id="PF19259">
    <property type="entry name" value="Ty3_capsid"/>
    <property type="match status" value="1"/>
</dbReference>
<reference evidence="3" key="1">
    <citation type="submission" date="2025-08" db="UniProtKB">
        <authorList>
            <consortium name="Ensembl"/>
        </authorList>
    </citation>
    <scope>IDENTIFICATION</scope>
</reference>
<feature type="domain" description="Ty3 transposon capsid-like protein" evidence="2">
    <location>
        <begin position="104"/>
        <end position="206"/>
    </location>
</feature>